<dbReference type="PANTHER" id="PTHR43065:SF10">
    <property type="entry name" value="PEROXIDE STRESS-ACTIVATED HISTIDINE KINASE MAK3"/>
    <property type="match status" value="1"/>
</dbReference>
<evidence type="ECO:0000256" key="4">
    <source>
        <dbReference type="ARBA" id="ARBA00022679"/>
    </source>
</evidence>
<dbReference type="InterPro" id="IPR004358">
    <property type="entry name" value="Sig_transdc_His_kin-like_C"/>
</dbReference>
<feature type="non-terminal residue" evidence="11">
    <location>
        <position position="1"/>
    </location>
</feature>
<dbReference type="Proteomes" id="UP000885847">
    <property type="component" value="Unassembled WGS sequence"/>
</dbReference>
<keyword evidence="7" id="KW-0067">ATP-binding</keyword>
<comment type="caution">
    <text evidence="11">The sequence shown here is derived from an EMBL/GenBank/DDBJ whole genome shotgun (WGS) entry which is preliminary data.</text>
</comment>
<dbReference type="EC" id="2.7.13.3" evidence="2"/>
<dbReference type="InterPro" id="IPR014710">
    <property type="entry name" value="RmlC-like_jellyroll"/>
</dbReference>
<dbReference type="SUPFAM" id="SSF47384">
    <property type="entry name" value="Homodimeric domain of signal transducing histidine kinase"/>
    <property type="match status" value="1"/>
</dbReference>
<evidence type="ECO:0000256" key="1">
    <source>
        <dbReference type="ARBA" id="ARBA00000085"/>
    </source>
</evidence>
<dbReference type="SMART" id="SM00100">
    <property type="entry name" value="cNMP"/>
    <property type="match status" value="1"/>
</dbReference>
<dbReference type="InterPro" id="IPR000595">
    <property type="entry name" value="cNMP-bd_dom"/>
</dbReference>
<organism evidence="11">
    <name type="scientific">candidate division WOR-3 bacterium</name>
    <dbReference type="NCBI Taxonomy" id="2052148"/>
    <lineage>
        <taxon>Bacteria</taxon>
        <taxon>Bacteria division WOR-3</taxon>
    </lineage>
</organism>
<accession>A0A7C0ZKW4</accession>
<dbReference type="Gene3D" id="1.10.287.130">
    <property type="match status" value="1"/>
</dbReference>
<comment type="catalytic activity">
    <reaction evidence="1">
        <text>ATP + protein L-histidine = ADP + protein N-phospho-L-histidine.</text>
        <dbReference type="EC" id="2.7.13.3"/>
    </reaction>
</comment>
<reference evidence="11" key="1">
    <citation type="journal article" date="2020" name="mSystems">
        <title>Genome- and Community-Level Interaction Insights into Carbon Utilization and Element Cycling Functions of Hydrothermarchaeota in Hydrothermal Sediment.</title>
        <authorList>
            <person name="Zhou Z."/>
            <person name="Liu Y."/>
            <person name="Xu W."/>
            <person name="Pan J."/>
            <person name="Luo Z.H."/>
            <person name="Li M."/>
        </authorList>
    </citation>
    <scope>NUCLEOTIDE SEQUENCE [LARGE SCALE GENOMIC DNA]</scope>
    <source>
        <strain evidence="11">HyVt-102</strain>
    </source>
</reference>
<dbReference type="GO" id="GO:0005524">
    <property type="term" value="F:ATP binding"/>
    <property type="evidence" value="ECO:0007669"/>
    <property type="project" value="UniProtKB-KW"/>
</dbReference>
<dbReference type="InterPro" id="IPR036097">
    <property type="entry name" value="HisK_dim/P_sf"/>
</dbReference>
<dbReference type="SMART" id="SM00387">
    <property type="entry name" value="HATPase_c"/>
    <property type="match status" value="1"/>
</dbReference>
<dbReference type="EMBL" id="DQWE01000203">
    <property type="protein sequence ID" value="HDI82984.1"/>
    <property type="molecule type" value="Genomic_DNA"/>
</dbReference>
<evidence type="ECO:0000256" key="6">
    <source>
        <dbReference type="ARBA" id="ARBA00022777"/>
    </source>
</evidence>
<name>A0A7C0ZKW4_UNCW3</name>
<feature type="domain" description="Cyclic nucleotide-binding" evidence="9">
    <location>
        <begin position="1"/>
        <end position="91"/>
    </location>
</feature>
<dbReference type="PROSITE" id="PS00888">
    <property type="entry name" value="CNMP_BINDING_1"/>
    <property type="match status" value="1"/>
</dbReference>
<evidence type="ECO:0000313" key="11">
    <source>
        <dbReference type="EMBL" id="HDI82984.1"/>
    </source>
</evidence>
<dbReference type="InterPro" id="IPR003661">
    <property type="entry name" value="HisK_dim/P_dom"/>
</dbReference>
<dbReference type="PANTHER" id="PTHR43065">
    <property type="entry name" value="SENSOR HISTIDINE KINASE"/>
    <property type="match status" value="1"/>
</dbReference>
<evidence type="ECO:0000256" key="5">
    <source>
        <dbReference type="ARBA" id="ARBA00022741"/>
    </source>
</evidence>
<gene>
    <name evidence="11" type="ORF">ENF18_04245</name>
</gene>
<keyword evidence="8" id="KW-0902">Two-component regulatory system</keyword>
<sequence>DILIREGEEGDEFFVIMKGKVEVSSRGSVIAVLGDGEFFGEMALLEGVKRSATVRAIEDTEVFILNRDGFKELLKINPKAGLKILQTLSNRLRKSNERVIEDVRRETRLSTLGKVAGTVIHDLKSPLAVIKGYLEFLEREDLPFDERKEIVKILRDEVNKMLDIIQDFLEFSRGKDTLHPVPARIIDVLNSAIQPLKAVAEEKGIDIVIEGENLPCFLDPMKIKRVINNIVMNAIEVMDDGVITITTSRDGDFCLLSFRDNGPGIPPEIRGRIFEPFFTSKSGGTGLGLTIVKKIVEDHGGRVDVKSEKGKGTEFLIWLPLSSS</sequence>
<dbReference type="SUPFAM" id="SSF51206">
    <property type="entry name" value="cAMP-binding domain-like"/>
    <property type="match status" value="1"/>
</dbReference>
<evidence type="ECO:0000256" key="8">
    <source>
        <dbReference type="ARBA" id="ARBA00023012"/>
    </source>
</evidence>
<dbReference type="InterPro" id="IPR003594">
    <property type="entry name" value="HATPase_dom"/>
</dbReference>
<dbReference type="AlphaFoldDB" id="A0A7C0ZKW4"/>
<dbReference type="PROSITE" id="PS00889">
    <property type="entry name" value="CNMP_BINDING_2"/>
    <property type="match status" value="1"/>
</dbReference>
<dbReference type="SMART" id="SM00388">
    <property type="entry name" value="HisKA"/>
    <property type="match status" value="1"/>
</dbReference>
<dbReference type="Pfam" id="PF00512">
    <property type="entry name" value="HisKA"/>
    <property type="match status" value="1"/>
</dbReference>
<dbReference type="PRINTS" id="PR00344">
    <property type="entry name" value="BCTRLSENSOR"/>
</dbReference>
<dbReference type="InterPro" id="IPR036890">
    <property type="entry name" value="HATPase_C_sf"/>
</dbReference>
<dbReference type="SUPFAM" id="SSF55874">
    <property type="entry name" value="ATPase domain of HSP90 chaperone/DNA topoisomerase II/histidine kinase"/>
    <property type="match status" value="1"/>
</dbReference>
<evidence type="ECO:0000259" key="9">
    <source>
        <dbReference type="PROSITE" id="PS50042"/>
    </source>
</evidence>
<proteinExistence type="predicted"/>
<dbReference type="InterPro" id="IPR018490">
    <property type="entry name" value="cNMP-bd_dom_sf"/>
</dbReference>
<keyword evidence="4" id="KW-0808">Transferase</keyword>
<dbReference type="CDD" id="cd00038">
    <property type="entry name" value="CAP_ED"/>
    <property type="match status" value="1"/>
</dbReference>
<keyword evidence="6" id="KW-0418">Kinase</keyword>
<keyword evidence="5" id="KW-0547">Nucleotide-binding</keyword>
<dbReference type="InterPro" id="IPR018488">
    <property type="entry name" value="cNMP-bd_CS"/>
</dbReference>
<dbReference type="InterPro" id="IPR005467">
    <property type="entry name" value="His_kinase_dom"/>
</dbReference>
<dbReference type="PROSITE" id="PS50109">
    <property type="entry name" value="HIS_KIN"/>
    <property type="match status" value="1"/>
</dbReference>
<dbReference type="GO" id="GO:0000155">
    <property type="term" value="F:phosphorelay sensor kinase activity"/>
    <property type="evidence" value="ECO:0007669"/>
    <property type="project" value="InterPro"/>
</dbReference>
<dbReference type="CDD" id="cd00075">
    <property type="entry name" value="HATPase"/>
    <property type="match status" value="1"/>
</dbReference>
<dbReference type="Gene3D" id="2.60.120.10">
    <property type="entry name" value="Jelly Rolls"/>
    <property type="match status" value="1"/>
</dbReference>
<evidence type="ECO:0000259" key="10">
    <source>
        <dbReference type="PROSITE" id="PS50109"/>
    </source>
</evidence>
<dbReference type="Gene3D" id="3.30.565.10">
    <property type="entry name" value="Histidine kinase-like ATPase, C-terminal domain"/>
    <property type="match status" value="1"/>
</dbReference>
<evidence type="ECO:0000256" key="7">
    <source>
        <dbReference type="ARBA" id="ARBA00022840"/>
    </source>
</evidence>
<protein>
    <recommendedName>
        <fullName evidence="2">histidine kinase</fullName>
        <ecNumber evidence="2">2.7.13.3</ecNumber>
    </recommendedName>
</protein>
<dbReference type="Pfam" id="PF02518">
    <property type="entry name" value="HATPase_c"/>
    <property type="match status" value="1"/>
</dbReference>
<keyword evidence="3" id="KW-0597">Phosphoprotein</keyword>
<dbReference type="PROSITE" id="PS50042">
    <property type="entry name" value="CNMP_BINDING_3"/>
    <property type="match status" value="1"/>
</dbReference>
<dbReference type="Pfam" id="PF00027">
    <property type="entry name" value="cNMP_binding"/>
    <property type="match status" value="1"/>
</dbReference>
<evidence type="ECO:0000256" key="3">
    <source>
        <dbReference type="ARBA" id="ARBA00022553"/>
    </source>
</evidence>
<feature type="domain" description="Histidine kinase" evidence="10">
    <location>
        <begin position="118"/>
        <end position="323"/>
    </location>
</feature>
<evidence type="ECO:0000256" key="2">
    <source>
        <dbReference type="ARBA" id="ARBA00012438"/>
    </source>
</evidence>
<dbReference type="CDD" id="cd00082">
    <property type="entry name" value="HisKA"/>
    <property type="match status" value="1"/>
</dbReference>